<dbReference type="EMBL" id="LRPC01000028">
    <property type="protein sequence ID" value="KYG74107.1"/>
    <property type="molecule type" value="Genomic_DNA"/>
</dbReference>
<accession>A0A150X5U8</accession>
<dbReference type="Pfam" id="PF01593">
    <property type="entry name" value="Amino_oxidase"/>
    <property type="match status" value="1"/>
</dbReference>
<keyword evidence="3" id="KW-1185">Reference proteome</keyword>
<evidence type="ECO:0000259" key="1">
    <source>
        <dbReference type="Pfam" id="PF01593"/>
    </source>
</evidence>
<dbReference type="InterPro" id="IPR002937">
    <property type="entry name" value="Amino_oxidase"/>
</dbReference>
<evidence type="ECO:0000313" key="3">
    <source>
        <dbReference type="Proteomes" id="UP000075606"/>
    </source>
</evidence>
<dbReference type="Gene3D" id="3.50.50.60">
    <property type="entry name" value="FAD/NAD(P)-binding domain"/>
    <property type="match status" value="2"/>
</dbReference>
<gene>
    <name evidence="2" type="ORF">AWW68_15745</name>
</gene>
<dbReference type="Proteomes" id="UP000075606">
    <property type="component" value="Unassembled WGS sequence"/>
</dbReference>
<dbReference type="GO" id="GO:0016116">
    <property type="term" value="P:carotenoid metabolic process"/>
    <property type="evidence" value="ECO:0007669"/>
    <property type="project" value="InterPro"/>
</dbReference>
<proteinExistence type="predicted"/>
<dbReference type="AlphaFoldDB" id="A0A150X5U8"/>
<comment type="caution">
    <text evidence="2">The sequence shown here is derived from an EMBL/GenBank/DDBJ whole genome shotgun (WGS) entry which is preliminary data.</text>
</comment>
<sequence>MGALTSAVLLANKGLKVRIIEQNWQPGGCTTSYWRKGYVFEAGATTLVGLGEGMPLQYVLDTIGLNIPARKLELPMQVHLKSGEAVNRYEDLNRWVDEAERVFGYKGQRQFWNECFAISDFVWKNSLAQLAFPPSKPKDLIQAIKSVSWSQVANLKYSFISVEALLRKYNLHKNESFVQFVNEQLLITAQNHMEEVNALFGATALCYTCYPNYYIDGGLLNLVTPLVEYLESKEGEVVYRQAVTSIRKSNNKYLISTSKEEYESEYLISGIPINNTIDLFEDEKVIKLSSKLMQSKELNSAFQMGIGFVPHKNFDCLHHQIHLPDLLPETGSASFFISLSHAEDNSRADEPGHMVMSISTHSPDPENHIIDNQKVEEAIIKELVKNDFLLEENIRFMHSSSPKSWVKWTGRKWGFVGGYPQYLKIKPWQMLDARLDGHKAYQVGDTVYPGQGIPGVTLSGIIAVEKMMLDWESNLR</sequence>
<evidence type="ECO:0000313" key="2">
    <source>
        <dbReference type="EMBL" id="KYG74107.1"/>
    </source>
</evidence>
<feature type="domain" description="Amine oxidase" evidence="1">
    <location>
        <begin position="4"/>
        <end position="467"/>
    </location>
</feature>
<name>A0A150X5U8_9BACT</name>
<dbReference type="InterPro" id="IPR036188">
    <property type="entry name" value="FAD/NAD-bd_sf"/>
</dbReference>
<dbReference type="PANTHER" id="PTHR46313:SF3">
    <property type="entry name" value="PROLYCOPENE ISOMERASE, CHLOROPLASTIC"/>
    <property type="match status" value="1"/>
</dbReference>
<reference evidence="2 3" key="1">
    <citation type="submission" date="2016-01" db="EMBL/GenBank/DDBJ databases">
        <title>Genome sequencing of Roseivirga spongicola UST030701-084.</title>
        <authorList>
            <person name="Selvaratnam C."/>
            <person name="Thevarajoo S."/>
            <person name="Goh K.M."/>
            <person name="Ee R."/>
            <person name="Chan K.-G."/>
            <person name="Chong C.S."/>
        </authorList>
    </citation>
    <scope>NUCLEOTIDE SEQUENCE [LARGE SCALE GENOMIC DNA]</scope>
    <source>
        <strain evidence="2 3">UST030701-084</strain>
    </source>
</reference>
<dbReference type="InterPro" id="IPR045892">
    <property type="entry name" value="CrtISO-like"/>
</dbReference>
<dbReference type="SUPFAM" id="SSF51905">
    <property type="entry name" value="FAD/NAD(P)-binding domain"/>
    <property type="match status" value="1"/>
</dbReference>
<organism evidence="2 3">
    <name type="scientific">Roseivirga spongicola</name>
    <dbReference type="NCBI Taxonomy" id="333140"/>
    <lineage>
        <taxon>Bacteria</taxon>
        <taxon>Pseudomonadati</taxon>
        <taxon>Bacteroidota</taxon>
        <taxon>Cytophagia</taxon>
        <taxon>Cytophagales</taxon>
        <taxon>Roseivirgaceae</taxon>
        <taxon>Roseivirga</taxon>
    </lineage>
</organism>
<protein>
    <submittedName>
        <fullName evidence="2">Amine oxidase</fullName>
    </submittedName>
</protein>
<dbReference type="PANTHER" id="PTHR46313">
    <property type="match status" value="1"/>
</dbReference>
<dbReference type="GO" id="GO:0016491">
    <property type="term" value="F:oxidoreductase activity"/>
    <property type="evidence" value="ECO:0007669"/>
    <property type="project" value="InterPro"/>
</dbReference>
<dbReference type="STRING" id="333140.AWW68_15745"/>